<evidence type="ECO:0000313" key="2">
    <source>
        <dbReference type="EMBL" id="KAK3770517.1"/>
    </source>
</evidence>
<protein>
    <submittedName>
        <fullName evidence="2">Uncharacterized protein</fullName>
    </submittedName>
</protein>
<dbReference type="EMBL" id="JAWDGP010003835">
    <property type="protein sequence ID" value="KAK3770517.1"/>
    <property type="molecule type" value="Genomic_DNA"/>
</dbReference>
<name>A0AAE0ZL86_9GAST</name>
<dbReference type="Proteomes" id="UP001283361">
    <property type="component" value="Unassembled WGS sequence"/>
</dbReference>
<accession>A0AAE0ZL86</accession>
<comment type="caution">
    <text evidence="2">The sequence shown here is derived from an EMBL/GenBank/DDBJ whole genome shotgun (WGS) entry which is preliminary data.</text>
</comment>
<reference evidence="2" key="1">
    <citation type="journal article" date="2023" name="G3 (Bethesda)">
        <title>A reference genome for the long-term kleptoplast-retaining sea slug Elysia crispata morphotype clarki.</title>
        <authorList>
            <person name="Eastman K.E."/>
            <person name="Pendleton A.L."/>
            <person name="Shaikh M.A."/>
            <person name="Suttiyut T."/>
            <person name="Ogas R."/>
            <person name="Tomko P."/>
            <person name="Gavelis G."/>
            <person name="Widhalm J.R."/>
            <person name="Wisecaver J.H."/>
        </authorList>
    </citation>
    <scope>NUCLEOTIDE SEQUENCE</scope>
    <source>
        <strain evidence="2">ECLA1</strain>
    </source>
</reference>
<keyword evidence="3" id="KW-1185">Reference proteome</keyword>
<evidence type="ECO:0000256" key="1">
    <source>
        <dbReference type="SAM" id="MobiDB-lite"/>
    </source>
</evidence>
<dbReference type="AlphaFoldDB" id="A0AAE0ZL86"/>
<gene>
    <name evidence="2" type="ORF">RRG08_004228</name>
</gene>
<feature type="region of interest" description="Disordered" evidence="1">
    <location>
        <begin position="48"/>
        <end position="92"/>
    </location>
</feature>
<sequence length="92" mass="10245">MFVQISPQIGMNLLSDLYNDHIELTRYEYSSLIQLPSLHQDSMSLSVNMQVDNGDSPLPPSSYLADTGEKGGETWRGPECLSSLAERNGRLE</sequence>
<proteinExistence type="predicted"/>
<evidence type="ECO:0000313" key="3">
    <source>
        <dbReference type="Proteomes" id="UP001283361"/>
    </source>
</evidence>
<organism evidence="2 3">
    <name type="scientific">Elysia crispata</name>
    <name type="common">lettuce slug</name>
    <dbReference type="NCBI Taxonomy" id="231223"/>
    <lineage>
        <taxon>Eukaryota</taxon>
        <taxon>Metazoa</taxon>
        <taxon>Spiralia</taxon>
        <taxon>Lophotrochozoa</taxon>
        <taxon>Mollusca</taxon>
        <taxon>Gastropoda</taxon>
        <taxon>Heterobranchia</taxon>
        <taxon>Euthyneura</taxon>
        <taxon>Panpulmonata</taxon>
        <taxon>Sacoglossa</taxon>
        <taxon>Placobranchoidea</taxon>
        <taxon>Plakobranchidae</taxon>
        <taxon>Elysia</taxon>
    </lineage>
</organism>